<feature type="region of interest" description="Disordered" evidence="1">
    <location>
        <begin position="623"/>
        <end position="655"/>
    </location>
</feature>
<dbReference type="Proteomes" id="UP000199727">
    <property type="component" value="Unassembled WGS sequence"/>
</dbReference>
<feature type="compositionally biased region" description="Basic and acidic residues" evidence="1">
    <location>
        <begin position="623"/>
        <end position="641"/>
    </location>
</feature>
<dbReference type="EMBL" id="AMKT01000041">
    <property type="protein sequence ID" value="OXG22002.1"/>
    <property type="molecule type" value="Genomic_DNA"/>
</dbReference>
<feature type="region of interest" description="Disordered" evidence="1">
    <location>
        <begin position="1"/>
        <end position="47"/>
    </location>
</feature>
<feature type="compositionally biased region" description="Acidic residues" evidence="1">
    <location>
        <begin position="1042"/>
        <end position="1061"/>
    </location>
</feature>
<organism evidence="2 3">
    <name type="scientific">Cryptococcus neoformans Tu259-1</name>
    <dbReference type="NCBI Taxonomy" id="1230072"/>
    <lineage>
        <taxon>Eukaryota</taxon>
        <taxon>Fungi</taxon>
        <taxon>Dikarya</taxon>
        <taxon>Basidiomycota</taxon>
        <taxon>Agaricomycotina</taxon>
        <taxon>Tremellomycetes</taxon>
        <taxon>Tremellales</taxon>
        <taxon>Cryptococcaceae</taxon>
        <taxon>Cryptococcus</taxon>
        <taxon>Cryptococcus neoformans species complex</taxon>
    </lineage>
</organism>
<comment type="caution">
    <text evidence="2">The sequence shown here is derived from an EMBL/GenBank/DDBJ whole genome shotgun (WGS) entry which is preliminary data.</text>
</comment>
<feature type="region of interest" description="Disordered" evidence="1">
    <location>
        <begin position="840"/>
        <end position="859"/>
    </location>
</feature>
<feature type="region of interest" description="Disordered" evidence="1">
    <location>
        <begin position="137"/>
        <end position="188"/>
    </location>
</feature>
<dbReference type="OrthoDB" id="5314275at2759"/>
<feature type="region of interest" description="Disordered" evidence="1">
    <location>
        <begin position="1023"/>
        <end position="1070"/>
    </location>
</feature>
<sequence>MASSTLHSYDPPTDVASHPPSQRHHHNHEHHHHHHSHYVRPVKPDGPVKETIEEKHADELKEEKIVVEAQAEATPELVAPPIIASSAKASTKTKSRAASVKARSAAATTSHITRTKSIFATTSSPAQVVEVVPAAPSAPSVAAPPPTVVPSVKAPSKVPSVKAVDKPPSVKAPTIRPLSPTPSHRSRYSHHHPEVIVNVTIPQAVAAPVPIPPPVIAAIPPTPIVIEETVKEAAEEAVEDFSATPLVVLATVPPTTTRASTIASIPAVPPSPSLSTRPRLSGLQSTTTAPLPPVDPTAEEQGVGGESEEEIVEETKVVTTTRTIKRRPGSPPEVFETGSRYVESIPEEEEPAPPPPPPPPPPHSTKPKSVKSSSKPLPPLSPVHSAPNTPVTMKCHFFGSKSSPPPKTRTIGTTTVETVSYPLLPQSVEEADVNTAVTTAGGPTTKGMGCARSVALTVSSGRMSGTKAGIRPIPMVDYQALMKRSPLPSQTKPLSPPTVAAAPAPMPITIAEVTTSPAQAMTVTELRPASTVAMTTPGPRTVPPPNALPPSTAPPPSTLAPTTVAMEATAPTGPKTIMTLSAQLDKDSHGNEHLHARWRDHTNANEADVAIGHDAREHVGIIESRGRTNKERRRPEKRDKFSSPPYRPVGALPPPMSERYAYPAAPSEIGRQARERLSAKLGRGGAPLPLPLPHPQLFPRPPPLVGVRPPSIPHQMFNPMMLNPMMPGYPMGTMGMPMGMGMPMAAPIPGIMPGMPGVGNLPRGWFGRDQLGRDFAGPGGVGSSQPYRPPDPSALPPMPFGLPFIARPGQEGFDQYGRMLPPALPEGWDGWGRPIVAAGTNPPAPAVQPPQEPPAPLPQPHTRGMPLTAQHSAMGASTYRYPSHSGSQTSTLMSETATGRPDQPPCFDRPPAQHDSYYRYEPFEAFSFSANLLNHPHQLHLPPELVSRDVNEQDWMKFIEDLAREALHGASHSLTRQARGEHTGPDPILSEAVHSLLASWAVAFFAPRGIRVYAAQNGKKVIPPPIEPSHSKRGYCHASEWSDSETASDDDFGYGSEDDEERQARKGDMYLPKREREIRRSERIRMKKRERRRRMRESELKNGENREAWEIHFVPATPAIWQPGARPRMYGEPVVRLKR</sequence>
<feature type="compositionally biased region" description="Pro residues" evidence="1">
    <location>
        <begin position="645"/>
        <end position="655"/>
    </location>
</feature>
<feature type="compositionally biased region" description="Basic residues" evidence="1">
    <location>
        <begin position="21"/>
        <end position="40"/>
    </location>
</feature>
<feature type="region of interest" description="Disordered" evidence="1">
    <location>
        <begin position="881"/>
        <end position="910"/>
    </location>
</feature>
<reference evidence="2 3" key="1">
    <citation type="submission" date="2017-06" db="EMBL/GenBank/DDBJ databases">
        <title>Global population genomics of the pathogenic fungus Cryptococcus neoformans var. grubii.</title>
        <authorList>
            <person name="Cuomo C."/>
            <person name="Litvintseva A."/>
            <person name="Chen Y."/>
            <person name="Young S."/>
            <person name="Zeng Q."/>
            <person name="Chapman S."/>
            <person name="Gujja S."/>
            <person name="Saif S."/>
            <person name="Birren B."/>
        </authorList>
    </citation>
    <scope>NUCLEOTIDE SEQUENCE [LARGE SCALE GENOMIC DNA]</scope>
    <source>
        <strain evidence="2 3">Tu259-1</strain>
    </source>
</reference>
<accession>A0A854QK39</accession>
<feature type="compositionally biased region" description="Polar residues" evidence="1">
    <location>
        <begin position="884"/>
        <end position="897"/>
    </location>
</feature>
<feature type="compositionally biased region" description="Low complexity" evidence="1">
    <location>
        <begin position="149"/>
        <end position="162"/>
    </location>
</feature>
<name>A0A854QK39_CRYNE</name>
<evidence type="ECO:0000313" key="2">
    <source>
        <dbReference type="EMBL" id="OXG22002.1"/>
    </source>
</evidence>
<feature type="region of interest" description="Disordered" evidence="1">
    <location>
        <begin position="269"/>
        <end position="388"/>
    </location>
</feature>
<feature type="compositionally biased region" description="Pro residues" evidence="1">
    <location>
        <begin position="842"/>
        <end position="859"/>
    </location>
</feature>
<protein>
    <submittedName>
        <fullName evidence="2">Uncharacterized protein</fullName>
    </submittedName>
</protein>
<evidence type="ECO:0000313" key="3">
    <source>
        <dbReference type="Proteomes" id="UP000199727"/>
    </source>
</evidence>
<dbReference type="InterPro" id="IPR028018">
    <property type="entry name" value="DUF4646"/>
</dbReference>
<dbReference type="AlphaFoldDB" id="A0A854QK39"/>
<dbReference type="Pfam" id="PF15496">
    <property type="entry name" value="DUF4646"/>
    <property type="match status" value="1"/>
</dbReference>
<gene>
    <name evidence="2" type="ORF">C361_03429</name>
</gene>
<feature type="compositionally biased region" description="Pro residues" evidence="1">
    <location>
        <begin position="352"/>
        <end position="364"/>
    </location>
</feature>
<evidence type="ECO:0000256" key="1">
    <source>
        <dbReference type="SAM" id="MobiDB-lite"/>
    </source>
</evidence>
<proteinExistence type="predicted"/>